<evidence type="ECO:0000256" key="1">
    <source>
        <dbReference type="ARBA" id="ARBA00002056"/>
    </source>
</evidence>
<keyword evidence="7" id="KW-0328">Glycosyltransferase</keyword>
<evidence type="ECO:0000256" key="3">
    <source>
        <dbReference type="ARBA" id="ARBA00012687"/>
    </source>
</evidence>
<evidence type="ECO:0000313" key="13">
    <source>
        <dbReference type="Proteomes" id="UP000177950"/>
    </source>
</evidence>
<proteinExistence type="inferred from homology"/>
<evidence type="ECO:0000313" key="12">
    <source>
        <dbReference type="EMBL" id="OGI59163.1"/>
    </source>
</evidence>
<comment type="catalytic activity">
    <reaction evidence="10">
        <text>a lipid X + a UDP-2-N,3-O-bis[(3R)-3-hydroxyacyl]-alpha-D-glucosamine = a lipid A disaccharide + UDP + H(+)</text>
        <dbReference type="Rhea" id="RHEA:67828"/>
        <dbReference type="ChEBI" id="CHEBI:15378"/>
        <dbReference type="ChEBI" id="CHEBI:58223"/>
        <dbReference type="ChEBI" id="CHEBI:137748"/>
        <dbReference type="ChEBI" id="CHEBI:176338"/>
        <dbReference type="ChEBI" id="CHEBI:176343"/>
        <dbReference type="EC" id="2.4.1.182"/>
    </reaction>
</comment>
<reference evidence="12 13" key="1">
    <citation type="journal article" date="2016" name="Nat. Commun.">
        <title>Thousands of microbial genomes shed light on interconnected biogeochemical processes in an aquifer system.</title>
        <authorList>
            <person name="Anantharaman K."/>
            <person name="Brown C.T."/>
            <person name="Hug L.A."/>
            <person name="Sharon I."/>
            <person name="Castelle C.J."/>
            <person name="Probst A.J."/>
            <person name="Thomas B.C."/>
            <person name="Singh A."/>
            <person name="Wilkins M.J."/>
            <person name="Karaoz U."/>
            <person name="Brodie E.L."/>
            <person name="Williams K.H."/>
            <person name="Hubbard S.S."/>
            <person name="Banfield J.F."/>
        </authorList>
    </citation>
    <scope>NUCLEOTIDE SEQUENCE [LARGE SCALE GENOMIC DNA]</scope>
</reference>
<comment type="caution">
    <text evidence="12">The sequence shown here is derived from an EMBL/GenBank/DDBJ whole genome shotgun (WGS) entry which is preliminary data.</text>
</comment>
<dbReference type="PANTHER" id="PTHR30372">
    <property type="entry name" value="LIPID-A-DISACCHARIDE SYNTHASE"/>
    <property type="match status" value="1"/>
</dbReference>
<dbReference type="PANTHER" id="PTHR30372:SF4">
    <property type="entry name" value="LIPID-A-DISACCHARIDE SYNTHASE, MITOCHONDRIAL-RELATED"/>
    <property type="match status" value="1"/>
</dbReference>
<evidence type="ECO:0000256" key="9">
    <source>
        <dbReference type="ARBA" id="ARBA00023098"/>
    </source>
</evidence>
<evidence type="ECO:0000256" key="2">
    <source>
        <dbReference type="ARBA" id="ARBA00007868"/>
    </source>
</evidence>
<dbReference type="EC" id="2.4.1.182" evidence="3 11"/>
<evidence type="ECO:0000256" key="4">
    <source>
        <dbReference type="ARBA" id="ARBA00020902"/>
    </source>
</evidence>
<dbReference type="AlphaFoldDB" id="A0A1F6UP67"/>
<dbReference type="Pfam" id="PF02684">
    <property type="entry name" value="LpxB"/>
    <property type="match status" value="1"/>
</dbReference>
<organism evidence="12 13">
    <name type="scientific">Candidatus Muproteobacteria bacterium RBG_19FT_COMBO_61_10</name>
    <dbReference type="NCBI Taxonomy" id="1817761"/>
    <lineage>
        <taxon>Bacteria</taxon>
        <taxon>Pseudomonadati</taxon>
        <taxon>Pseudomonadota</taxon>
        <taxon>Candidatus Muproteobacteria</taxon>
    </lineage>
</organism>
<dbReference type="GO" id="GO:0008915">
    <property type="term" value="F:lipid-A-disaccharide synthase activity"/>
    <property type="evidence" value="ECO:0007669"/>
    <property type="project" value="UniProtKB-UniRule"/>
</dbReference>
<name>A0A1F6UP67_9PROT</name>
<gene>
    <name evidence="12" type="ORF">A2V58_04170</name>
</gene>
<evidence type="ECO:0000256" key="8">
    <source>
        <dbReference type="ARBA" id="ARBA00022679"/>
    </source>
</evidence>
<evidence type="ECO:0000256" key="11">
    <source>
        <dbReference type="NCBIfam" id="TIGR00215"/>
    </source>
</evidence>
<dbReference type="NCBIfam" id="TIGR00215">
    <property type="entry name" value="lpxB"/>
    <property type="match status" value="1"/>
</dbReference>
<feature type="non-terminal residue" evidence="12">
    <location>
        <position position="283"/>
    </location>
</feature>
<dbReference type="SUPFAM" id="SSF53756">
    <property type="entry name" value="UDP-Glycosyltransferase/glycogen phosphorylase"/>
    <property type="match status" value="1"/>
</dbReference>
<evidence type="ECO:0000256" key="10">
    <source>
        <dbReference type="ARBA" id="ARBA00048975"/>
    </source>
</evidence>
<dbReference type="Proteomes" id="UP000177950">
    <property type="component" value="Unassembled WGS sequence"/>
</dbReference>
<dbReference type="GO" id="GO:0009245">
    <property type="term" value="P:lipid A biosynthetic process"/>
    <property type="evidence" value="ECO:0007669"/>
    <property type="project" value="UniProtKB-UniRule"/>
</dbReference>
<sequence length="283" mass="32226">MTRRAMDVRDVQTDQPSARVGVPRPVRIGIVAGEASGDLLGARLIRALKHHLPDARFEGIGGSEMQAEGCNSLFPMERLSVLGLTEILGRYFELRRLRKQLIAHFLASPPDIFIGVDSPGFNLGVEEQLRHAGIATVHYVSPQVWAWRTWRVRNIRRAVDRILVLFPFEQGFYAKHGVQATFVGHPLADEIHGDDDPLPHRDRLKLDLNRSTVALLPGSRVSELKALADVFVETTQWLNARHPDMQFIIPFVNRRTRVLFEEAIRRHKAWDLPITRFHGHSRE</sequence>
<accession>A0A1F6UP67</accession>
<keyword evidence="9" id="KW-0443">Lipid metabolism</keyword>
<dbReference type="GO" id="GO:0016020">
    <property type="term" value="C:membrane"/>
    <property type="evidence" value="ECO:0007669"/>
    <property type="project" value="GOC"/>
</dbReference>
<comment type="similarity">
    <text evidence="2">Belongs to the LpxB family.</text>
</comment>
<keyword evidence="6" id="KW-0441">Lipid A biosynthesis</keyword>
<dbReference type="GO" id="GO:0005543">
    <property type="term" value="F:phospholipid binding"/>
    <property type="evidence" value="ECO:0007669"/>
    <property type="project" value="TreeGrafter"/>
</dbReference>
<protein>
    <recommendedName>
        <fullName evidence="4 11">Lipid-A-disaccharide synthase</fullName>
        <ecNumber evidence="3 11">2.4.1.182</ecNumber>
    </recommendedName>
</protein>
<dbReference type="EMBL" id="MFSV01000008">
    <property type="protein sequence ID" value="OGI59163.1"/>
    <property type="molecule type" value="Genomic_DNA"/>
</dbReference>
<keyword evidence="5" id="KW-0444">Lipid biosynthesis</keyword>
<evidence type="ECO:0000256" key="6">
    <source>
        <dbReference type="ARBA" id="ARBA00022556"/>
    </source>
</evidence>
<dbReference type="InterPro" id="IPR003835">
    <property type="entry name" value="Glyco_trans_19"/>
</dbReference>
<comment type="function">
    <text evidence="1">Condensation of UDP-2,3-diacylglucosamine and 2,3-diacylglucosamine-1-phosphate to form lipid A disaccharide, a precursor of lipid A, a phosphorylated glycolipid that anchors the lipopolysaccharide to the outer membrane of the cell.</text>
</comment>
<evidence type="ECO:0000256" key="5">
    <source>
        <dbReference type="ARBA" id="ARBA00022516"/>
    </source>
</evidence>
<keyword evidence="8" id="KW-0808">Transferase</keyword>
<evidence type="ECO:0000256" key="7">
    <source>
        <dbReference type="ARBA" id="ARBA00022676"/>
    </source>
</evidence>